<accession>A0A0F9UYM4</accession>
<reference evidence="1" key="1">
    <citation type="journal article" date="2015" name="Nature">
        <title>Complex archaea that bridge the gap between prokaryotes and eukaryotes.</title>
        <authorList>
            <person name="Spang A."/>
            <person name="Saw J.H."/>
            <person name="Jorgensen S.L."/>
            <person name="Zaremba-Niedzwiedzka K."/>
            <person name="Martijn J."/>
            <person name="Lind A.E."/>
            <person name="van Eijk R."/>
            <person name="Schleper C."/>
            <person name="Guy L."/>
            <person name="Ettema T.J."/>
        </authorList>
    </citation>
    <scope>NUCLEOTIDE SEQUENCE</scope>
</reference>
<dbReference type="EMBL" id="LAZR01000749">
    <property type="protein sequence ID" value="KKN58728.1"/>
    <property type="molecule type" value="Genomic_DNA"/>
</dbReference>
<dbReference type="SUPFAM" id="SSF56300">
    <property type="entry name" value="Metallo-dependent phosphatases"/>
    <property type="match status" value="1"/>
</dbReference>
<organism evidence="1">
    <name type="scientific">marine sediment metagenome</name>
    <dbReference type="NCBI Taxonomy" id="412755"/>
    <lineage>
        <taxon>unclassified sequences</taxon>
        <taxon>metagenomes</taxon>
        <taxon>ecological metagenomes</taxon>
    </lineage>
</organism>
<evidence type="ECO:0000313" key="1">
    <source>
        <dbReference type="EMBL" id="KKN58728.1"/>
    </source>
</evidence>
<gene>
    <name evidence="1" type="ORF">LCGC14_0549060</name>
</gene>
<dbReference type="InterPro" id="IPR029052">
    <property type="entry name" value="Metallo-depent_PP-like"/>
</dbReference>
<proteinExistence type="predicted"/>
<evidence type="ECO:0008006" key="2">
    <source>
        <dbReference type="Google" id="ProtNLM"/>
    </source>
</evidence>
<name>A0A0F9UYM4_9ZZZZ</name>
<protein>
    <recommendedName>
        <fullName evidence="2">Calcineurin-like phosphoesterase domain-containing protein</fullName>
    </recommendedName>
</protein>
<dbReference type="AlphaFoldDB" id="A0A0F9UYM4"/>
<sequence length="253" mass="29632">MIHRRIVLPDLHLPFHDKRLLTSWLNRLRDLPWDGVDIIGDFLDCYSLSRFDTNPQRKNNLQMEIDRGNEILAYIRDLQLKADIRYSEGNHEDRLRKLLWGKCPALAHLKNLNIPELLGLEKLKIAWHGTRNPYKIGDLWYTHGDILRKHAGLSARAKSEAIHGSVIIGHTHRMGWSPKTTWNGTDDAYEVGHMADPKQLDYVRTCFNWQPGWAEVSFENGTHWVNFFRVVDRGRERMVVGPEGVIDKWRTRR</sequence>
<comment type="caution">
    <text evidence="1">The sequence shown here is derived from an EMBL/GenBank/DDBJ whole genome shotgun (WGS) entry which is preliminary data.</text>
</comment>